<dbReference type="EC" id="2.7.-.-" evidence="4"/>
<gene>
    <name evidence="4" type="primary">ubiB</name>
    <name evidence="4" type="ORF">HFIEAGJK_00012</name>
</gene>
<feature type="transmembrane region" description="Helical" evidence="2">
    <location>
        <begin position="549"/>
        <end position="566"/>
    </location>
</feature>
<comment type="similarity">
    <text evidence="1">Belongs to the protein kinase superfamily. ADCK protein kinase family.</text>
</comment>
<dbReference type="EMBL" id="MT631652">
    <property type="protein sequence ID" value="QNO56295.1"/>
    <property type="molecule type" value="Genomic_DNA"/>
</dbReference>
<keyword evidence="2" id="KW-0812">Transmembrane</keyword>
<proteinExistence type="inferred from homology"/>
<keyword evidence="2" id="KW-1133">Transmembrane helix</keyword>
<sequence length="572" mass="64474">MKLTTIGKKKVSPLTRKFKHLQRYIEIVNIISKYGWGSDLIAKADLHSLFGDRFKFGKEVAEISKLSEGERIRRAIEELGPTFVKFGQMLSTRPDLVPQELIEELEKLQDEVPTFPTGDAKRLIEKELGDSIDSLFKEFPDSPFAAASMAQVYKAVLPEGEEVAIKVQRPGIADVIEIDLVIMRDYAKRLKKKQKAEIGIDPETLVSEFARAIRKELNFKIEAGNVTHFDSDYQDDPTIHVLKAYKKYTTEKILTMEFIGGVKITDSIKPEVQEQFRIDPKLVASRALELVLKQIFEHGYFHADPHPGNIRVLEDSIICFLDFGMMGTLSARLREQLADILIGVVTQDERKLTRTIMSLGRGGQSVNEEELESDIAELIKTYAFGSTLEDFDLGAFLGEISDLITAYDLKGPRDFYLLGKALSSIQGVCAEVDPDLNLMAQAKPYAEQLAMERLDPERAIKEISSSFMESSKLMLELPYTLNDLLRLVKRGEGKVKFEIFGLEPLLDSLERITDRLSFALIMAAFLVASALISIATIPYHVRGIELDTVFFFIALVIGIWLLISIVRRGTIR</sequence>
<dbReference type="InterPro" id="IPR004147">
    <property type="entry name" value="ABC1_dom"/>
</dbReference>
<evidence type="ECO:0000256" key="2">
    <source>
        <dbReference type="SAM" id="Phobius"/>
    </source>
</evidence>
<dbReference type="CDD" id="cd05121">
    <property type="entry name" value="ABC1_ADCK3-like"/>
    <property type="match status" value="1"/>
</dbReference>
<name>A0A7G9Z7R1_9EURY</name>
<keyword evidence="4" id="KW-0418">Kinase</keyword>
<feature type="domain" description="ABC1 atypical kinase-like" evidence="3">
    <location>
        <begin position="107"/>
        <end position="354"/>
    </location>
</feature>
<feature type="transmembrane region" description="Helical" evidence="2">
    <location>
        <begin position="516"/>
        <end position="537"/>
    </location>
</feature>
<dbReference type="InterPro" id="IPR011009">
    <property type="entry name" value="Kinase-like_dom_sf"/>
</dbReference>
<evidence type="ECO:0000313" key="4">
    <source>
        <dbReference type="EMBL" id="QNO56295.1"/>
    </source>
</evidence>
<dbReference type="InterPro" id="IPR050154">
    <property type="entry name" value="UbiB_kinase"/>
</dbReference>
<accession>A0A7G9Z7R1</accession>
<evidence type="ECO:0000256" key="1">
    <source>
        <dbReference type="ARBA" id="ARBA00009670"/>
    </source>
</evidence>
<protein>
    <submittedName>
        <fullName evidence="4">Protein kinase UbiB</fullName>
        <ecNumber evidence="4">2.7.-.-</ecNumber>
    </submittedName>
</protein>
<dbReference type="AlphaFoldDB" id="A0A7G9Z7R1"/>
<dbReference type="Pfam" id="PF03109">
    <property type="entry name" value="ABC1"/>
    <property type="match status" value="1"/>
</dbReference>
<keyword evidence="4" id="KW-0808">Transferase</keyword>
<dbReference type="PANTHER" id="PTHR10566">
    <property type="entry name" value="CHAPERONE-ACTIVITY OF BC1 COMPLEX CABC1 -RELATED"/>
    <property type="match status" value="1"/>
</dbReference>
<evidence type="ECO:0000259" key="3">
    <source>
        <dbReference type="Pfam" id="PF03109"/>
    </source>
</evidence>
<dbReference type="PANTHER" id="PTHR10566:SF113">
    <property type="entry name" value="PROTEIN ACTIVITY OF BC1 COMPLEX KINASE 7, CHLOROPLASTIC"/>
    <property type="match status" value="1"/>
</dbReference>
<keyword evidence="2" id="KW-0472">Membrane</keyword>
<organism evidence="4">
    <name type="scientific">Candidatus Methanophaga sp. ANME-1 ERB7</name>
    <dbReference type="NCBI Taxonomy" id="2759913"/>
    <lineage>
        <taxon>Archaea</taxon>
        <taxon>Methanobacteriati</taxon>
        <taxon>Methanobacteriota</taxon>
        <taxon>Stenosarchaea group</taxon>
        <taxon>Methanomicrobia</taxon>
        <taxon>Candidatus Methanophagales</taxon>
        <taxon>Candidatus Methanophagaceae</taxon>
        <taxon>Candidatus Methanophaga</taxon>
    </lineage>
</organism>
<dbReference type="SUPFAM" id="SSF56112">
    <property type="entry name" value="Protein kinase-like (PK-like)"/>
    <property type="match status" value="1"/>
</dbReference>
<reference evidence="4" key="1">
    <citation type="submission" date="2020-06" db="EMBL/GenBank/DDBJ databases">
        <title>Unique genomic features of the anaerobic methanotrophic archaea.</title>
        <authorList>
            <person name="Chadwick G.L."/>
            <person name="Skennerton C.T."/>
            <person name="Laso-Perez R."/>
            <person name="Leu A.O."/>
            <person name="Speth D.R."/>
            <person name="Yu H."/>
            <person name="Morgan-Lang C."/>
            <person name="Hatzenpichler R."/>
            <person name="Goudeau D."/>
            <person name="Malmstrom R."/>
            <person name="Brazelton W.J."/>
            <person name="Woyke T."/>
            <person name="Hallam S.J."/>
            <person name="Tyson G.W."/>
            <person name="Wegener G."/>
            <person name="Boetius A."/>
            <person name="Orphan V."/>
        </authorList>
    </citation>
    <scope>NUCLEOTIDE SEQUENCE</scope>
</reference>
<dbReference type="GO" id="GO:0016301">
    <property type="term" value="F:kinase activity"/>
    <property type="evidence" value="ECO:0007669"/>
    <property type="project" value="UniProtKB-KW"/>
</dbReference>